<organism evidence="2 3">
    <name type="scientific">Geodermatophilus dictyosporus</name>
    <dbReference type="NCBI Taxonomy" id="1523247"/>
    <lineage>
        <taxon>Bacteria</taxon>
        <taxon>Bacillati</taxon>
        <taxon>Actinomycetota</taxon>
        <taxon>Actinomycetes</taxon>
        <taxon>Geodermatophilales</taxon>
        <taxon>Geodermatophilaceae</taxon>
        <taxon>Geodermatophilus</taxon>
    </lineage>
</organism>
<dbReference type="EMBL" id="FOWQ01000001">
    <property type="protein sequence ID" value="SFO70567.1"/>
    <property type="molecule type" value="Genomic_DNA"/>
</dbReference>
<name>A0A1I5JCQ9_9ACTN</name>
<evidence type="ECO:0000313" key="3">
    <source>
        <dbReference type="Proteomes" id="UP000198857"/>
    </source>
</evidence>
<sequence length="39" mass="3753">MEILVSPYPGPGGGAPPEQDHAVVRGGGTVGGAQAAVPR</sequence>
<evidence type="ECO:0000313" key="2">
    <source>
        <dbReference type="EMBL" id="SFO70567.1"/>
    </source>
</evidence>
<feature type="region of interest" description="Disordered" evidence="1">
    <location>
        <begin position="1"/>
        <end position="39"/>
    </location>
</feature>
<evidence type="ECO:0000256" key="1">
    <source>
        <dbReference type="SAM" id="MobiDB-lite"/>
    </source>
</evidence>
<protein>
    <submittedName>
        <fullName evidence="2">Uncharacterized protein</fullName>
    </submittedName>
</protein>
<proteinExistence type="predicted"/>
<reference evidence="3" key="1">
    <citation type="submission" date="2016-10" db="EMBL/GenBank/DDBJ databases">
        <authorList>
            <person name="Varghese N."/>
            <person name="Submissions S."/>
        </authorList>
    </citation>
    <scope>NUCLEOTIDE SEQUENCE [LARGE SCALE GENOMIC DNA]</scope>
    <source>
        <strain evidence="3">DSM 44208</strain>
    </source>
</reference>
<accession>A0A1I5JCQ9</accession>
<dbReference type="STRING" id="1523247.SAMN05660464_0648"/>
<gene>
    <name evidence="2" type="ORF">SAMN05660464_0648</name>
</gene>
<dbReference type="Proteomes" id="UP000198857">
    <property type="component" value="Unassembled WGS sequence"/>
</dbReference>
<keyword evidence="3" id="KW-1185">Reference proteome</keyword>
<dbReference type="AlphaFoldDB" id="A0A1I5JCQ9"/>